<protein>
    <submittedName>
        <fullName evidence="1">Uncharacterized protein</fullName>
    </submittedName>
</protein>
<sequence>MVALKLRDRGQLTFPEEIGGWRQEFGGSAPFDLTGERLCWRRYDGVNPTAEVQVILPDGPPRRAEDLLAACVGATWEDPDAGLNLVTLRFGESVRLGKWAPATGSTDVVLALIGSACELVLTASGMNTHAANLNNLYEVAAGGRLGALPRAEATR</sequence>
<reference evidence="2" key="1">
    <citation type="journal article" date="2019" name="Int. J. Syst. Evol. Microbiol.">
        <title>The Global Catalogue of Microorganisms (GCM) 10K type strain sequencing project: providing services to taxonomists for standard genome sequencing and annotation.</title>
        <authorList>
            <consortium name="The Broad Institute Genomics Platform"/>
            <consortium name="The Broad Institute Genome Sequencing Center for Infectious Disease"/>
            <person name="Wu L."/>
            <person name="Ma J."/>
        </authorList>
    </citation>
    <scope>NUCLEOTIDE SEQUENCE [LARGE SCALE GENOMIC DNA]</scope>
    <source>
        <strain evidence="2">CCUG 55074</strain>
    </source>
</reference>
<gene>
    <name evidence="1" type="ORF">ACFQ27_00740</name>
</gene>
<accession>A0ABW3SYB2</accession>
<dbReference type="Proteomes" id="UP001597216">
    <property type="component" value="Unassembled WGS sequence"/>
</dbReference>
<evidence type="ECO:0000313" key="1">
    <source>
        <dbReference type="EMBL" id="MFD1189091.1"/>
    </source>
</evidence>
<dbReference type="RefSeq" id="WP_377352017.1">
    <property type="nucleotide sequence ID" value="NZ_JBHTLQ010000001.1"/>
</dbReference>
<organism evidence="1 2">
    <name type="scientific">Phenylobacterium conjunctum</name>
    <dbReference type="NCBI Taxonomy" id="1298959"/>
    <lineage>
        <taxon>Bacteria</taxon>
        <taxon>Pseudomonadati</taxon>
        <taxon>Pseudomonadota</taxon>
        <taxon>Alphaproteobacteria</taxon>
        <taxon>Caulobacterales</taxon>
        <taxon>Caulobacteraceae</taxon>
        <taxon>Phenylobacterium</taxon>
    </lineage>
</organism>
<proteinExistence type="predicted"/>
<keyword evidence="2" id="KW-1185">Reference proteome</keyword>
<evidence type="ECO:0000313" key="2">
    <source>
        <dbReference type="Proteomes" id="UP001597216"/>
    </source>
</evidence>
<comment type="caution">
    <text evidence="1">The sequence shown here is derived from an EMBL/GenBank/DDBJ whole genome shotgun (WGS) entry which is preliminary data.</text>
</comment>
<name>A0ABW3SYB2_9CAUL</name>
<dbReference type="EMBL" id="JBHTLQ010000001">
    <property type="protein sequence ID" value="MFD1189091.1"/>
    <property type="molecule type" value="Genomic_DNA"/>
</dbReference>